<comment type="caution">
    <text evidence="1">The sequence shown here is derived from an EMBL/GenBank/DDBJ whole genome shotgun (WGS) entry which is preliminary data.</text>
</comment>
<name>A0A2T6ZI24_TUBBO</name>
<protein>
    <submittedName>
        <fullName evidence="1">Uncharacterized protein</fullName>
    </submittedName>
</protein>
<keyword evidence="2" id="KW-1185">Reference proteome</keyword>
<evidence type="ECO:0000313" key="1">
    <source>
        <dbReference type="EMBL" id="PUU75122.1"/>
    </source>
</evidence>
<dbReference type="AlphaFoldDB" id="A0A2T6ZI24"/>
<sequence length="230" mass="26267">MVGNDEDMIISSRDALRTAVEQDELFFGHDIEPLTVGNTRGLGLASLPGRMKVLETTVASQGQKISRIDSLEQRVEDLTLSLESYKLLRHRSIVNYKNANGENISKSDNKYGNLVAHGGDAKADSELYRDMKPRVDYQIFKILYGFHPQIVWSITHPETLHVLNTHATIKADTSQEVTPKFYELFDHFVREFEESEFDPGYLEGNPTLVTKAYGEFLRCYEVKVKKVRKH</sequence>
<reference evidence="1 2" key="1">
    <citation type="submission" date="2017-04" db="EMBL/GenBank/DDBJ databases">
        <title>Draft genome sequence of Tuber borchii Vittad., a whitish edible truffle.</title>
        <authorList>
            <consortium name="DOE Joint Genome Institute"/>
            <person name="Murat C."/>
            <person name="Kuo A."/>
            <person name="Barry K.W."/>
            <person name="Clum A."/>
            <person name="Dockter R.B."/>
            <person name="Fauchery L."/>
            <person name="Iotti M."/>
            <person name="Kohler A."/>
            <person name="Labutti K."/>
            <person name="Lindquist E.A."/>
            <person name="Lipzen A."/>
            <person name="Ohm R.A."/>
            <person name="Wang M."/>
            <person name="Grigoriev I.V."/>
            <person name="Zambonelli A."/>
            <person name="Martin F.M."/>
        </authorList>
    </citation>
    <scope>NUCLEOTIDE SEQUENCE [LARGE SCALE GENOMIC DNA]</scope>
    <source>
        <strain evidence="1 2">Tbo3840</strain>
    </source>
</reference>
<gene>
    <name evidence="1" type="ORF">B9Z19DRAFT_1054640</name>
</gene>
<organism evidence="1 2">
    <name type="scientific">Tuber borchii</name>
    <name type="common">White truffle</name>
    <dbReference type="NCBI Taxonomy" id="42251"/>
    <lineage>
        <taxon>Eukaryota</taxon>
        <taxon>Fungi</taxon>
        <taxon>Dikarya</taxon>
        <taxon>Ascomycota</taxon>
        <taxon>Pezizomycotina</taxon>
        <taxon>Pezizomycetes</taxon>
        <taxon>Pezizales</taxon>
        <taxon>Tuberaceae</taxon>
        <taxon>Tuber</taxon>
    </lineage>
</organism>
<dbReference type="STRING" id="42251.A0A2T6ZI24"/>
<proteinExistence type="predicted"/>
<dbReference type="Proteomes" id="UP000244722">
    <property type="component" value="Unassembled WGS sequence"/>
</dbReference>
<dbReference type="EMBL" id="NESQ01000250">
    <property type="protein sequence ID" value="PUU75122.1"/>
    <property type="molecule type" value="Genomic_DNA"/>
</dbReference>
<dbReference type="OrthoDB" id="5397805at2759"/>
<accession>A0A2T6ZI24</accession>
<evidence type="ECO:0000313" key="2">
    <source>
        <dbReference type="Proteomes" id="UP000244722"/>
    </source>
</evidence>